<feature type="domain" description="4-oxalocrotonate tautomerase-like" evidence="3">
    <location>
        <begin position="2"/>
        <end position="56"/>
    </location>
</feature>
<keyword evidence="2 4" id="KW-0413">Isomerase</keyword>
<accession>A0A0D1KIB9</accession>
<organism evidence="4 5">
    <name type="scientific">Weissella cibaria</name>
    <dbReference type="NCBI Taxonomy" id="137591"/>
    <lineage>
        <taxon>Bacteria</taxon>
        <taxon>Bacillati</taxon>
        <taxon>Bacillota</taxon>
        <taxon>Bacilli</taxon>
        <taxon>Lactobacillales</taxon>
        <taxon>Lactobacillaceae</taxon>
        <taxon>Weissella</taxon>
    </lineage>
</organism>
<evidence type="ECO:0000313" key="5">
    <source>
        <dbReference type="Proteomes" id="UP000032289"/>
    </source>
</evidence>
<reference evidence="4 5" key="1">
    <citation type="journal article" date="2015" name="Microbiology (Mosc.)">
        <title>Genomics of the Weissella cibaria species with an examination of its metabolic traits.</title>
        <authorList>
            <person name="Lynch K.M."/>
            <person name="Lucid A."/>
            <person name="Arendt E.K."/>
            <person name="Sleator R.D."/>
            <person name="Lucey B."/>
            <person name="Coffey A."/>
        </authorList>
    </citation>
    <scope>NUCLEOTIDE SEQUENCE [LARGE SCALE GENOMIC DNA]</scope>
    <source>
        <strain evidence="4 5">AB3b</strain>
    </source>
</reference>
<name>A0A0D1KIB9_9LACO</name>
<comment type="similarity">
    <text evidence="1">Belongs to the 4-oxalocrotonate tautomerase family.</text>
</comment>
<protein>
    <submittedName>
        <fullName evidence="4">Putative tautomerase.1</fullName>
        <ecNumber evidence="4">5.3.2.-</ecNumber>
    </submittedName>
</protein>
<evidence type="ECO:0000256" key="1">
    <source>
        <dbReference type="ARBA" id="ARBA00006723"/>
    </source>
</evidence>
<proteinExistence type="inferred from homology"/>
<dbReference type="PANTHER" id="PTHR35530">
    <property type="entry name" value="TAUTOMERASE-RELATED"/>
    <property type="match status" value="1"/>
</dbReference>
<comment type="caution">
    <text evidence="4">The sequence shown here is derived from an EMBL/GenBank/DDBJ whole genome shotgun (WGS) entry which is preliminary data.</text>
</comment>
<dbReference type="RefSeq" id="WP_043941224.1">
    <property type="nucleotide sequence ID" value="NZ_JWHT01000028.1"/>
</dbReference>
<evidence type="ECO:0000259" key="3">
    <source>
        <dbReference type="Pfam" id="PF01361"/>
    </source>
</evidence>
<dbReference type="Proteomes" id="UP000032289">
    <property type="component" value="Unassembled WGS sequence"/>
</dbReference>
<dbReference type="Gene3D" id="3.30.429.10">
    <property type="entry name" value="Macrophage Migration Inhibitory Factor"/>
    <property type="match status" value="1"/>
</dbReference>
<dbReference type="Pfam" id="PF01361">
    <property type="entry name" value="Tautomerase"/>
    <property type="match status" value="1"/>
</dbReference>
<dbReference type="PANTHER" id="PTHR35530:SF1">
    <property type="entry name" value="2-HYDROXYMUCONATE TAUTOMERASE"/>
    <property type="match status" value="1"/>
</dbReference>
<dbReference type="AlphaFoldDB" id="A0A0D1KIB9"/>
<evidence type="ECO:0000313" key="4">
    <source>
        <dbReference type="EMBL" id="KIU24499.1"/>
    </source>
</evidence>
<dbReference type="InterPro" id="IPR014347">
    <property type="entry name" value="Tautomerase/MIF_sf"/>
</dbReference>
<dbReference type="InterPro" id="IPR004370">
    <property type="entry name" value="4-OT-like_dom"/>
</dbReference>
<evidence type="ECO:0000256" key="2">
    <source>
        <dbReference type="ARBA" id="ARBA00023235"/>
    </source>
</evidence>
<dbReference type="EMBL" id="JWHT01000028">
    <property type="protein sequence ID" value="KIU24499.1"/>
    <property type="molecule type" value="Genomic_DNA"/>
</dbReference>
<sequence length="61" mass="6791">MPFVHVELIEGRSDEQLKGMMADITAAVEKNTGAPREAIKVIVNEMRADRFMDGGTLRSEK</sequence>
<dbReference type="SUPFAM" id="SSF55331">
    <property type="entry name" value="Tautomerase/MIF"/>
    <property type="match status" value="1"/>
</dbReference>
<gene>
    <name evidence="4" type="ORF">ab3b_01215</name>
</gene>
<dbReference type="GO" id="GO:0016853">
    <property type="term" value="F:isomerase activity"/>
    <property type="evidence" value="ECO:0007669"/>
    <property type="project" value="UniProtKB-KW"/>
</dbReference>
<dbReference type="NCBIfam" id="NF002571">
    <property type="entry name" value="PRK02220.1"/>
    <property type="match status" value="1"/>
</dbReference>
<dbReference type="PATRIC" id="fig|137591.24.peg.1184"/>
<dbReference type="EC" id="5.3.2.-" evidence="4"/>